<dbReference type="InterPro" id="IPR050309">
    <property type="entry name" value="Type-B_Carboxylest/Lipase"/>
</dbReference>
<comment type="similarity">
    <text evidence="1 3">Belongs to the type-B carboxylesterase/lipase family.</text>
</comment>
<evidence type="ECO:0000313" key="5">
    <source>
        <dbReference type="EMBL" id="KAK3215332.1"/>
    </source>
</evidence>
<reference evidence="5 6" key="1">
    <citation type="submission" date="2021-02" db="EMBL/GenBank/DDBJ databases">
        <title>Genome assembly of Pseudopithomyces chartarum.</title>
        <authorList>
            <person name="Jauregui R."/>
            <person name="Singh J."/>
            <person name="Voisey C."/>
        </authorList>
    </citation>
    <scope>NUCLEOTIDE SEQUENCE [LARGE SCALE GENOMIC DNA]</scope>
    <source>
        <strain evidence="5 6">AGR01</strain>
    </source>
</reference>
<keyword evidence="3" id="KW-0732">Signal</keyword>
<accession>A0AAN6RKS1</accession>
<dbReference type="Pfam" id="PF00135">
    <property type="entry name" value="COesterase"/>
    <property type="match status" value="1"/>
</dbReference>
<organism evidence="5 6">
    <name type="scientific">Pseudopithomyces chartarum</name>
    <dbReference type="NCBI Taxonomy" id="1892770"/>
    <lineage>
        <taxon>Eukaryota</taxon>
        <taxon>Fungi</taxon>
        <taxon>Dikarya</taxon>
        <taxon>Ascomycota</taxon>
        <taxon>Pezizomycotina</taxon>
        <taxon>Dothideomycetes</taxon>
        <taxon>Pleosporomycetidae</taxon>
        <taxon>Pleosporales</taxon>
        <taxon>Massarineae</taxon>
        <taxon>Didymosphaeriaceae</taxon>
        <taxon>Pseudopithomyces</taxon>
    </lineage>
</organism>
<dbReference type="PROSITE" id="PS00122">
    <property type="entry name" value="CARBOXYLESTERASE_B_1"/>
    <property type="match status" value="1"/>
</dbReference>
<sequence>MLVLFYLLAFCVERLVAVDAVVDLGYAKYRGLDFGNGVTRWAGMRYARSTSRLDGLRFTAPQDPLDVEGTVNATEFGPLCIGTNSPLSAEFGGKWSEDCLFANVFAPTKATTTSKLPVFVFVQGGGFNINGNANMNGSDLVRASGGQILVVNFNYRVGPYGFLASTEIANNKTLSLNNGLKDQRQLLKWVQTHIDQFGGDPGHVTLGGASAGAGSVIMQLTAYGGRDDKLFHAATVESPATPAMRTVEESQFQYDALLKQTDCKDLGCLQTMDAVTFQTAVRQIRLPFPGGKSPPIYQFNPILDHDFIQDYTYNEFKNGHFVKVPTIIGDTTNEGLTFTSKSVTSSEKAYSFVTDQFTNIDAQDQKEIANVWPGPTDSTDSQWRNVAADIYGHIRYICPGLNFSSAYAEQPSVSTWQYRWNVGPALHVGELMSVWNNGTQATQVFVQGYWLSFIRSFDPNKHVKSFWTEDGEKLTSPKWETFGKDGNETRLLFDNRNVVKMEEVSDRELERCKVVNGMGLQLKQ</sequence>
<keyword evidence="6" id="KW-1185">Reference proteome</keyword>
<name>A0AAN6RKS1_9PLEO</name>
<evidence type="ECO:0000256" key="1">
    <source>
        <dbReference type="ARBA" id="ARBA00005964"/>
    </source>
</evidence>
<protein>
    <recommendedName>
        <fullName evidence="3">Carboxylic ester hydrolase</fullName>
        <ecNumber evidence="3">3.1.1.-</ecNumber>
    </recommendedName>
</protein>
<proteinExistence type="inferred from homology"/>
<feature type="domain" description="Carboxylesterase type B" evidence="4">
    <location>
        <begin position="32"/>
        <end position="498"/>
    </location>
</feature>
<gene>
    <name evidence="5" type="ORF">GRF29_19g2901369</name>
</gene>
<comment type="caution">
    <text evidence="5">The sequence shown here is derived from an EMBL/GenBank/DDBJ whole genome shotgun (WGS) entry which is preliminary data.</text>
</comment>
<dbReference type="AlphaFoldDB" id="A0AAN6RKS1"/>
<evidence type="ECO:0000256" key="3">
    <source>
        <dbReference type="RuleBase" id="RU361235"/>
    </source>
</evidence>
<dbReference type="PANTHER" id="PTHR11559">
    <property type="entry name" value="CARBOXYLESTERASE"/>
    <property type="match status" value="1"/>
</dbReference>
<dbReference type="SUPFAM" id="SSF53474">
    <property type="entry name" value="alpha/beta-Hydrolases"/>
    <property type="match status" value="1"/>
</dbReference>
<evidence type="ECO:0000259" key="4">
    <source>
        <dbReference type="Pfam" id="PF00135"/>
    </source>
</evidence>
<dbReference type="Proteomes" id="UP001280581">
    <property type="component" value="Unassembled WGS sequence"/>
</dbReference>
<feature type="signal peptide" evidence="3">
    <location>
        <begin position="1"/>
        <end position="20"/>
    </location>
</feature>
<dbReference type="InterPro" id="IPR019826">
    <property type="entry name" value="Carboxylesterase_B_AS"/>
</dbReference>
<dbReference type="InterPro" id="IPR002018">
    <property type="entry name" value="CarbesteraseB"/>
</dbReference>
<dbReference type="InterPro" id="IPR029058">
    <property type="entry name" value="AB_hydrolase_fold"/>
</dbReference>
<feature type="chain" id="PRO_5042667946" description="Carboxylic ester hydrolase" evidence="3">
    <location>
        <begin position="21"/>
        <end position="524"/>
    </location>
</feature>
<evidence type="ECO:0000313" key="6">
    <source>
        <dbReference type="Proteomes" id="UP001280581"/>
    </source>
</evidence>
<dbReference type="GO" id="GO:0016787">
    <property type="term" value="F:hydrolase activity"/>
    <property type="evidence" value="ECO:0007669"/>
    <property type="project" value="UniProtKB-KW"/>
</dbReference>
<evidence type="ECO:0000256" key="2">
    <source>
        <dbReference type="ARBA" id="ARBA00022801"/>
    </source>
</evidence>
<dbReference type="Gene3D" id="3.40.50.1820">
    <property type="entry name" value="alpha/beta hydrolase"/>
    <property type="match status" value="1"/>
</dbReference>
<dbReference type="EMBL" id="WVTA01000003">
    <property type="protein sequence ID" value="KAK3215332.1"/>
    <property type="molecule type" value="Genomic_DNA"/>
</dbReference>
<dbReference type="EC" id="3.1.1.-" evidence="3"/>
<keyword evidence="2 3" id="KW-0378">Hydrolase</keyword>